<dbReference type="AlphaFoldDB" id="A0A0P7IKQ5"/>
<accession>A0A0P7IKQ5</accession>
<dbReference type="Proteomes" id="UP000050471">
    <property type="component" value="Unassembled WGS sequence"/>
</dbReference>
<dbReference type="STRING" id="154981.AKJ29_05620"/>
<keyword evidence="2" id="KW-1185">Reference proteome</keyword>
<dbReference type="EMBL" id="LKBA01000001">
    <property type="protein sequence ID" value="KPN64722.1"/>
    <property type="molecule type" value="Genomic_DNA"/>
</dbReference>
<dbReference type="GO" id="GO:0016740">
    <property type="term" value="F:transferase activity"/>
    <property type="evidence" value="ECO:0007669"/>
    <property type="project" value="UniProtKB-KW"/>
</dbReference>
<proteinExistence type="predicted"/>
<evidence type="ECO:0000313" key="2">
    <source>
        <dbReference type="Proteomes" id="UP000050471"/>
    </source>
</evidence>
<comment type="caution">
    <text evidence="1">The sequence shown here is derived from an EMBL/GenBank/DDBJ whole genome shotgun (WGS) entry which is preliminary data.</text>
</comment>
<name>A0A0P7IKQ5_9RHOB</name>
<reference evidence="1 2" key="1">
    <citation type="submission" date="2015-09" db="EMBL/GenBank/DDBJ databases">
        <title>Draft genome sequence of Aliiroseovarius crassostreae CV919-312TSm, the causative agent of Roseovarius Oyster Disease (formerly Juvenile Oyster Disease).</title>
        <authorList>
            <person name="Kessner L."/>
            <person name="Spinard E."/>
            <person name="Nelson D."/>
        </authorList>
    </citation>
    <scope>NUCLEOTIDE SEQUENCE [LARGE SCALE GENOMIC DNA]</scope>
    <source>
        <strain evidence="1 2">CV919-312</strain>
    </source>
</reference>
<dbReference type="RefSeq" id="WP_055187200.1">
    <property type="nucleotide sequence ID" value="NZ_FPBS01000015.1"/>
</dbReference>
<sequence>MAGRASSLWSAYRMRLKRRRLLFRSLRSRRQLTPVADRTGQIRPGHILSFTTLRNEITRLPFFLSHYRKMGVDHFLIVANDCDDGSVAFLADQPDVSLWQTDDSYKAARFGVDWLTWLQFRHGHGHWCLTADADELLIYPHWDSHGLKDLTHHLDQTGALALGALMLDLYPKGAIGQGKYSPEQDPTEVIGWFDPGPYRCQRQPRMQNLWVQGGARERVFFATQPARGPTLNKLPLVKWNRRYAYANSSHSLLPPQMNLQWDGPENVSGDSRLSGVLLHTKFLPGVLDRSSEEKGRKEHFGQPDQFDAYYNQVVAAPDLWCDRSARYQGWQQLVALGLMSSGNWEPGKNDVF</sequence>
<organism evidence="1 2">
    <name type="scientific">Aliiroseovarius crassostreae</name>
    <dbReference type="NCBI Taxonomy" id="154981"/>
    <lineage>
        <taxon>Bacteria</taxon>
        <taxon>Pseudomonadati</taxon>
        <taxon>Pseudomonadota</taxon>
        <taxon>Alphaproteobacteria</taxon>
        <taxon>Rhodobacterales</taxon>
        <taxon>Paracoccaceae</taxon>
        <taxon>Aliiroseovarius</taxon>
    </lineage>
</organism>
<dbReference type="Pfam" id="PF13704">
    <property type="entry name" value="Glyco_tranf_2_4"/>
    <property type="match status" value="1"/>
</dbReference>
<keyword evidence="1" id="KW-0808">Transferase</keyword>
<evidence type="ECO:0000313" key="1">
    <source>
        <dbReference type="EMBL" id="KPN64722.1"/>
    </source>
</evidence>
<gene>
    <name evidence="1" type="ORF">AKJ29_05620</name>
</gene>
<protein>
    <submittedName>
        <fullName evidence="1">Glycosyl transferase family 2</fullName>
    </submittedName>
</protein>